<gene>
    <name evidence="3" type="ORF">ACFFJH_15690</name>
</gene>
<dbReference type="EMBL" id="JBHLXJ010000016">
    <property type="protein sequence ID" value="MFC0351262.1"/>
    <property type="molecule type" value="Genomic_DNA"/>
</dbReference>
<feature type="region of interest" description="Disordered" evidence="1">
    <location>
        <begin position="281"/>
        <end position="306"/>
    </location>
</feature>
<comment type="caution">
    <text evidence="3">The sequence shown here is derived from an EMBL/GenBank/DDBJ whole genome shotgun (WGS) entry which is preliminary data.</text>
</comment>
<dbReference type="InterPro" id="IPR050570">
    <property type="entry name" value="Cell_wall_metabolism_enzyme"/>
</dbReference>
<dbReference type="InterPro" id="IPR011055">
    <property type="entry name" value="Dup_hybrid_motif"/>
</dbReference>
<proteinExistence type="predicted"/>
<name>A0ABV6IHE2_9BURK</name>
<evidence type="ECO:0000313" key="4">
    <source>
        <dbReference type="Proteomes" id="UP001589844"/>
    </source>
</evidence>
<protein>
    <submittedName>
        <fullName evidence="3">Murein hydrolase activator EnvC family protein</fullName>
    </submittedName>
</protein>
<dbReference type="GO" id="GO:0016787">
    <property type="term" value="F:hydrolase activity"/>
    <property type="evidence" value="ECO:0007669"/>
    <property type="project" value="UniProtKB-KW"/>
</dbReference>
<feature type="domain" description="M23ase beta-sheet core" evidence="2">
    <location>
        <begin position="363"/>
        <end position="456"/>
    </location>
</feature>
<dbReference type="Pfam" id="PF01551">
    <property type="entry name" value="Peptidase_M23"/>
    <property type="match status" value="1"/>
</dbReference>
<dbReference type="SUPFAM" id="SSF51261">
    <property type="entry name" value="Duplicated hybrid motif"/>
    <property type="match status" value="1"/>
</dbReference>
<evidence type="ECO:0000313" key="3">
    <source>
        <dbReference type="EMBL" id="MFC0351262.1"/>
    </source>
</evidence>
<evidence type="ECO:0000256" key="1">
    <source>
        <dbReference type="SAM" id="MobiDB-lite"/>
    </source>
</evidence>
<reference evidence="3 4" key="1">
    <citation type="submission" date="2024-09" db="EMBL/GenBank/DDBJ databases">
        <authorList>
            <person name="Sun Q."/>
            <person name="Mori K."/>
        </authorList>
    </citation>
    <scope>NUCLEOTIDE SEQUENCE [LARGE SCALE GENOMIC DNA]</scope>
    <source>
        <strain evidence="3 4">CCM 8677</strain>
    </source>
</reference>
<dbReference type="RefSeq" id="WP_390213873.1">
    <property type="nucleotide sequence ID" value="NZ_JBHLXJ010000016.1"/>
</dbReference>
<dbReference type="InterPro" id="IPR016047">
    <property type="entry name" value="M23ase_b-sheet_dom"/>
</dbReference>
<accession>A0ABV6IHE2</accession>
<dbReference type="PANTHER" id="PTHR21666">
    <property type="entry name" value="PEPTIDASE-RELATED"/>
    <property type="match status" value="1"/>
</dbReference>
<dbReference type="Gene3D" id="2.70.70.10">
    <property type="entry name" value="Glucose Permease (Domain IIA)"/>
    <property type="match status" value="1"/>
</dbReference>
<dbReference type="Gene3D" id="6.10.250.3150">
    <property type="match status" value="1"/>
</dbReference>
<evidence type="ECO:0000259" key="2">
    <source>
        <dbReference type="Pfam" id="PF01551"/>
    </source>
</evidence>
<feature type="region of interest" description="Disordered" evidence="1">
    <location>
        <begin position="71"/>
        <end position="91"/>
    </location>
</feature>
<keyword evidence="4" id="KW-1185">Reference proteome</keyword>
<feature type="compositionally biased region" description="Basic and acidic residues" evidence="1">
    <location>
        <begin position="71"/>
        <end position="84"/>
    </location>
</feature>
<organism evidence="3 4">
    <name type="scientific">Undibacterium danionis</name>
    <dbReference type="NCBI Taxonomy" id="1812100"/>
    <lineage>
        <taxon>Bacteria</taxon>
        <taxon>Pseudomonadati</taxon>
        <taxon>Pseudomonadota</taxon>
        <taxon>Betaproteobacteria</taxon>
        <taxon>Burkholderiales</taxon>
        <taxon>Oxalobacteraceae</taxon>
        <taxon>Undibacterium</taxon>
    </lineage>
</organism>
<sequence>MPFSLQQKLQHPNKPYLRRGVKAVCLACSLVGMLGAWSDPTYAQSNRAKEKKQAEATRVELQQKLKALKKDISKTESAKERASDALEDSEQAISEANRSIRDLQIEQQQANERLNQLIAEQVRLTAQVEQQKKQLSDFLRRQYMHGDSDRMKLLLSGDNPNRINRDIHYMSYVSQTQAKLIAALRTSLEEIEKNKVAAQETKDELDEIAQEEREHKKGLEKEKKRHTALLSELASKLHAQKKEAENLQKDEQRLSNLVTRLNKLMEEQAKAEQARLALQEKQRKERLAQEKAQRDKQIAGQNKHSGKVVNDVEDNKNLKVDQTPVPSALDGQEFGRLKGQLRLPVKGELIAKFGNKRGDGPSWKGLFIKASEGAEIKAIAPGKVVFAEWLRGFGNMIILDHGGQYLSLYSNTQAVLKHVGDMVKAGDTIANAGNSGGNEETGLYFEMRYKGQVFDPLNWVRK</sequence>
<dbReference type="CDD" id="cd12797">
    <property type="entry name" value="M23_peptidase"/>
    <property type="match status" value="1"/>
</dbReference>
<dbReference type="PANTHER" id="PTHR21666:SF270">
    <property type="entry name" value="MUREIN HYDROLASE ACTIVATOR ENVC"/>
    <property type="match status" value="1"/>
</dbReference>
<feature type="compositionally biased region" description="Basic and acidic residues" evidence="1">
    <location>
        <begin position="281"/>
        <end position="297"/>
    </location>
</feature>
<keyword evidence="3" id="KW-0378">Hydrolase</keyword>
<dbReference type="Proteomes" id="UP001589844">
    <property type="component" value="Unassembled WGS sequence"/>
</dbReference>